<dbReference type="InterPro" id="IPR001810">
    <property type="entry name" value="F-box_dom"/>
</dbReference>
<reference evidence="2 3" key="1">
    <citation type="submission" date="2019-04" db="EMBL/GenBank/DDBJ databases">
        <title>Friends and foes A comparative genomics studyof 23 Aspergillus species from section Flavi.</title>
        <authorList>
            <consortium name="DOE Joint Genome Institute"/>
            <person name="Kjaerbolling I."/>
            <person name="Vesth T."/>
            <person name="Frisvad J.C."/>
            <person name="Nybo J.L."/>
            <person name="Theobald S."/>
            <person name="Kildgaard S."/>
            <person name="Isbrandt T."/>
            <person name="Kuo A."/>
            <person name="Sato A."/>
            <person name="Lyhne E.K."/>
            <person name="Kogle M.E."/>
            <person name="Wiebenga A."/>
            <person name="Kun R.S."/>
            <person name="Lubbers R.J."/>
            <person name="Makela M.R."/>
            <person name="Barry K."/>
            <person name="Chovatia M."/>
            <person name="Clum A."/>
            <person name="Daum C."/>
            <person name="Haridas S."/>
            <person name="He G."/>
            <person name="LaButti K."/>
            <person name="Lipzen A."/>
            <person name="Mondo S."/>
            <person name="Riley R."/>
            <person name="Salamov A."/>
            <person name="Simmons B.A."/>
            <person name="Magnuson J.K."/>
            <person name="Henrissat B."/>
            <person name="Mortensen U.H."/>
            <person name="Larsen T.O."/>
            <person name="Devries R.P."/>
            <person name="Grigoriev I.V."/>
            <person name="Machida M."/>
            <person name="Baker S.E."/>
            <person name="Andersen M.R."/>
        </authorList>
    </citation>
    <scope>NUCLEOTIDE SEQUENCE [LARGE SCALE GENOMIC DNA]</scope>
    <source>
        <strain evidence="2 3">CBS 763.97</strain>
    </source>
</reference>
<dbReference type="OrthoDB" id="10338638at2759"/>
<accession>A0A5N6ZVS8</accession>
<dbReference type="AlphaFoldDB" id="A0A5N6ZVS8"/>
<gene>
    <name evidence="2" type="ORF">BDV27DRAFT_160457</name>
</gene>
<proteinExistence type="predicted"/>
<dbReference type="EMBL" id="ML737726">
    <property type="protein sequence ID" value="KAE8361711.1"/>
    <property type="molecule type" value="Genomic_DNA"/>
</dbReference>
<evidence type="ECO:0000259" key="1">
    <source>
        <dbReference type="PROSITE" id="PS50181"/>
    </source>
</evidence>
<dbReference type="Proteomes" id="UP000326268">
    <property type="component" value="Unassembled WGS sequence"/>
</dbReference>
<name>A0A5N6ZVS8_9EURO</name>
<feature type="domain" description="F-box" evidence="1">
    <location>
        <begin position="1"/>
        <end position="44"/>
    </location>
</feature>
<organism evidence="2 3">
    <name type="scientific">Aspergillus caelatus</name>
    <dbReference type="NCBI Taxonomy" id="61420"/>
    <lineage>
        <taxon>Eukaryota</taxon>
        <taxon>Fungi</taxon>
        <taxon>Dikarya</taxon>
        <taxon>Ascomycota</taxon>
        <taxon>Pezizomycotina</taxon>
        <taxon>Eurotiomycetes</taxon>
        <taxon>Eurotiomycetidae</taxon>
        <taxon>Eurotiales</taxon>
        <taxon>Aspergillaceae</taxon>
        <taxon>Aspergillus</taxon>
        <taxon>Aspergillus subgen. Circumdati</taxon>
    </lineage>
</organism>
<evidence type="ECO:0000313" key="3">
    <source>
        <dbReference type="Proteomes" id="UP000326268"/>
    </source>
</evidence>
<sequence>MLLGLPPELLPMIFQNLGNRDLWALFNTSKGVRHNAARTLFRRIKIDHAPCNFPEALNERPLPATRIFQLLGEWLPLVREICIFSYRAVEPCMLNLLGRFPNVERCRLDAERSDESSDSLKQQLIEQPSLRKWYLFNTIPGSWPLLPSFQSLQTLEIRSLSSGTLVVPAMPALLNLRIGFDCSFYNDEKEAGVWDCAVLVDFSTLPRLSRLAISNLDLGDLVFQGKAESLKTLEIFLGQGELSDQLSDILREIGGGLEKIILNDVLGTCSELDVELISIKKIHLIESTGFLPFLIFNKLPALEEITWEQPFRKERRLFQELEAIRSNFPNDKSDWASIMQLTNSNGYLTPFLDLARRRLVDCFEREYEWYYL</sequence>
<dbReference type="GeneID" id="43657481"/>
<protein>
    <recommendedName>
        <fullName evidence="1">F-box domain-containing protein</fullName>
    </recommendedName>
</protein>
<evidence type="ECO:0000313" key="2">
    <source>
        <dbReference type="EMBL" id="KAE8361711.1"/>
    </source>
</evidence>
<dbReference type="RefSeq" id="XP_031924792.1">
    <property type="nucleotide sequence ID" value="XM_032073035.1"/>
</dbReference>
<keyword evidence="3" id="KW-1185">Reference proteome</keyword>
<dbReference type="PROSITE" id="PS50181">
    <property type="entry name" value="FBOX"/>
    <property type="match status" value="1"/>
</dbReference>